<dbReference type="EMBL" id="FNBA01000002">
    <property type="protein sequence ID" value="SDE68823.1"/>
    <property type="molecule type" value="Genomic_DNA"/>
</dbReference>
<dbReference type="AlphaFoldDB" id="A0A1G7EYP6"/>
<name>A0A1G7EYP6_9FLAO</name>
<dbReference type="Proteomes" id="UP000199321">
    <property type="component" value="Unassembled WGS sequence"/>
</dbReference>
<evidence type="ECO:0000313" key="2">
    <source>
        <dbReference type="EMBL" id="SDE68823.1"/>
    </source>
</evidence>
<evidence type="ECO:0000313" key="3">
    <source>
        <dbReference type="Proteomes" id="UP000199321"/>
    </source>
</evidence>
<dbReference type="STRING" id="227084.SAMN05421855_102226"/>
<keyword evidence="3" id="KW-1185">Reference proteome</keyword>
<dbReference type="OrthoDB" id="5491447at2"/>
<keyword evidence="1" id="KW-1133">Transmembrane helix</keyword>
<evidence type="ECO:0008006" key="4">
    <source>
        <dbReference type="Google" id="ProtNLM"/>
    </source>
</evidence>
<reference evidence="2 3" key="1">
    <citation type="submission" date="2016-10" db="EMBL/GenBank/DDBJ databases">
        <authorList>
            <person name="de Groot N.N."/>
        </authorList>
    </citation>
    <scope>NUCLEOTIDE SEQUENCE [LARGE SCALE GENOMIC DNA]</scope>
    <source>
        <strain evidence="2 3">DSM 16195</strain>
    </source>
</reference>
<dbReference type="RefSeq" id="WP_093142457.1">
    <property type="nucleotide sequence ID" value="NZ_BMWO01000002.1"/>
</dbReference>
<evidence type="ECO:0000256" key="1">
    <source>
        <dbReference type="SAM" id="Phobius"/>
    </source>
</evidence>
<gene>
    <name evidence="2" type="ORF">SAMN05421855_102226</name>
</gene>
<sequence>MNKFNFIVFFIFLKGFAGQELPQDSITVATNTDPFVEKSFSEDLASKYNGADFKYDEVEGETQNFLARALSWFFKKLENLFGVELSPEVYDVLEFLVYLLLAVLVGYFILKMFLGNDVSSFFNRKSAAISPLTIKEEHIESVDLDAYIADALAQKNYRLAIRYMYLKSLKELSLENIITWHFDKTNSDYYNEIENTEVKSSFKKVSYLYDYVWYGEFTLDETGFTNAQKDFDRLTQHLKNAR</sequence>
<proteinExistence type="predicted"/>
<keyword evidence="1" id="KW-0472">Membrane</keyword>
<organism evidence="2 3">
    <name type="scientific">Ulvibacter litoralis</name>
    <dbReference type="NCBI Taxonomy" id="227084"/>
    <lineage>
        <taxon>Bacteria</taxon>
        <taxon>Pseudomonadati</taxon>
        <taxon>Bacteroidota</taxon>
        <taxon>Flavobacteriia</taxon>
        <taxon>Flavobacteriales</taxon>
        <taxon>Flavobacteriaceae</taxon>
        <taxon>Ulvibacter</taxon>
    </lineage>
</organism>
<feature type="transmembrane region" description="Helical" evidence="1">
    <location>
        <begin position="95"/>
        <end position="114"/>
    </location>
</feature>
<accession>A0A1G7EYP6</accession>
<keyword evidence="1" id="KW-0812">Transmembrane</keyword>
<protein>
    <recommendedName>
        <fullName evidence="4">DUF4129 domain-containing protein</fullName>
    </recommendedName>
</protein>